<proteinExistence type="predicted"/>
<organism evidence="1 2">
    <name type="scientific">Nelumbo nucifera</name>
    <name type="common">Sacred lotus</name>
    <dbReference type="NCBI Taxonomy" id="4432"/>
    <lineage>
        <taxon>Eukaryota</taxon>
        <taxon>Viridiplantae</taxon>
        <taxon>Streptophyta</taxon>
        <taxon>Embryophyta</taxon>
        <taxon>Tracheophyta</taxon>
        <taxon>Spermatophyta</taxon>
        <taxon>Magnoliopsida</taxon>
        <taxon>Proteales</taxon>
        <taxon>Nelumbonaceae</taxon>
        <taxon>Nelumbo</taxon>
    </lineage>
</organism>
<evidence type="ECO:0000313" key="1">
    <source>
        <dbReference type="EMBL" id="DAD17806.1"/>
    </source>
</evidence>
<dbReference type="AlphaFoldDB" id="A0A822XFK9"/>
<gene>
    <name evidence="1" type="ORF">HUJ06_019269</name>
</gene>
<dbReference type="Proteomes" id="UP000607653">
    <property type="component" value="Unassembled WGS sequence"/>
</dbReference>
<protein>
    <submittedName>
        <fullName evidence="1">Uncharacterized protein</fullName>
    </submittedName>
</protein>
<accession>A0A822XFK9</accession>
<keyword evidence="2" id="KW-1185">Reference proteome</keyword>
<name>A0A822XFK9_NELNU</name>
<sequence>MNLKHASPGHADMLIESYHDEEYCGGRPGCKFFSKCLHYTRNVSKSH</sequence>
<comment type="caution">
    <text evidence="1">The sequence shown here is derived from an EMBL/GenBank/DDBJ whole genome shotgun (WGS) entry which is preliminary data.</text>
</comment>
<evidence type="ECO:0000313" key="2">
    <source>
        <dbReference type="Proteomes" id="UP000607653"/>
    </source>
</evidence>
<dbReference type="EMBL" id="DUZY01000001">
    <property type="protein sequence ID" value="DAD17806.1"/>
    <property type="molecule type" value="Genomic_DNA"/>
</dbReference>
<reference evidence="1 2" key="1">
    <citation type="journal article" date="2020" name="Mol. Biol. Evol.">
        <title>Distinct Expression and Methylation Patterns for Genes with Different Fates following a Single Whole-Genome Duplication in Flowering Plants.</title>
        <authorList>
            <person name="Shi T."/>
            <person name="Rahmani R.S."/>
            <person name="Gugger P.F."/>
            <person name="Wang M."/>
            <person name="Li H."/>
            <person name="Zhang Y."/>
            <person name="Li Z."/>
            <person name="Wang Q."/>
            <person name="Van de Peer Y."/>
            <person name="Marchal K."/>
            <person name="Chen J."/>
        </authorList>
    </citation>
    <scope>NUCLEOTIDE SEQUENCE [LARGE SCALE GENOMIC DNA]</scope>
    <source>
        <tissue evidence="1">Leaf</tissue>
    </source>
</reference>